<evidence type="ECO:0000313" key="5">
    <source>
        <dbReference type="Proteomes" id="UP000702954"/>
    </source>
</evidence>
<reference evidence="2 5" key="1">
    <citation type="journal article" date="2018" name="Int. J. Syst. Evol. Microbiol.">
        <title>Draft Genome Sequence of Faecalimonas umbilicata JCM 30896T, an Acetate-Producing Bacterium Isolated from Human Feces.</title>
        <authorList>
            <person name="Sakamoto M."/>
            <person name="Ikeyama N."/>
            <person name="Yuki M."/>
            <person name="Ohkuma M."/>
        </authorList>
    </citation>
    <scope>NUCLEOTIDE SEQUENCE [LARGE SCALE GENOMIC DNA]</scope>
    <source>
        <strain evidence="2 5">EGH7</strain>
    </source>
</reference>
<feature type="transmembrane region" description="Helical" evidence="1">
    <location>
        <begin position="34"/>
        <end position="55"/>
    </location>
</feature>
<comment type="caution">
    <text evidence="3">The sequence shown here is derived from an EMBL/GenBank/DDBJ whole genome shotgun (WGS) entry which is preliminary data.</text>
</comment>
<protein>
    <submittedName>
        <fullName evidence="2 3">Membrane protein</fullName>
    </submittedName>
</protein>
<dbReference type="EMBL" id="SLZV01000001">
    <property type="protein sequence ID" value="TCS70206.1"/>
    <property type="molecule type" value="Genomic_DNA"/>
</dbReference>
<dbReference type="EMBL" id="BHEO01000002">
    <property type="protein sequence ID" value="GBU04170.1"/>
    <property type="molecule type" value="Genomic_DNA"/>
</dbReference>
<dbReference type="RefSeq" id="WP_009263593.1">
    <property type="nucleotide sequence ID" value="NZ_AP031411.1"/>
</dbReference>
<dbReference type="GeneID" id="97507851"/>
<keyword evidence="1" id="KW-1133">Transmembrane helix</keyword>
<evidence type="ECO:0000313" key="4">
    <source>
        <dbReference type="Proteomes" id="UP000294613"/>
    </source>
</evidence>
<dbReference type="Proteomes" id="UP000702954">
    <property type="component" value="Unassembled WGS sequence"/>
</dbReference>
<organism evidence="3 4">
    <name type="scientific">Faecalimonas umbilicata</name>
    <dbReference type="NCBI Taxonomy" id="1912855"/>
    <lineage>
        <taxon>Bacteria</taxon>
        <taxon>Bacillati</taxon>
        <taxon>Bacillota</taxon>
        <taxon>Clostridia</taxon>
        <taxon>Lachnospirales</taxon>
        <taxon>Lachnospiraceae</taxon>
        <taxon>Faecalimonas</taxon>
    </lineage>
</organism>
<dbReference type="InterPro" id="IPR010718">
    <property type="entry name" value="DUF1294"/>
</dbReference>
<evidence type="ECO:0000313" key="3">
    <source>
        <dbReference type="EMBL" id="TCS70206.1"/>
    </source>
</evidence>
<dbReference type="Pfam" id="PF06961">
    <property type="entry name" value="DUF1294"/>
    <property type="match status" value="1"/>
</dbReference>
<keyword evidence="5" id="KW-1185">Reference proteome</keyword>
<gene>
    <name evidence="3" type="ORF">EDD74_10154</name>
    <name evidence="2" type="ORF">FAEUMB_07110</name>
</gene>
<evidence type="ECO:0000313" key="2">
    <source>
        <dbReference type="EMBL" id="GBU04170.1"/>
    </source>
</evidence>
<name>A0A4R3JSK4_9FIRM</name>
<sequence>MIEIAIGYVLLINLFAFSLFGIDKRKAVKRKWRIPEATLLTVAALGGGAGALLGMYTFHHKTRKPKFYVGVPALLVAECLVLWYLWGNRF</sequence>
<dbReference type="Proteomes" id="UP000294613">
    <property type="component" value="Unassembled WGS sequence"/>
</dbReference>
<feature type="transmembrane region" description="Helical" evidence="1">
    <location>
        <begin position="6"/>
        <end position="22"/>
    </location>
</feature>
<reference evidence="3 4" key="2">
    <citation type="submission" date="2019-03" db="EMBL/GenBank/DDBJ databases">
        <title>Genomic Encyclopedia of Type Strains, Phase IV (KMG-IV): sequencing the most valuable type-strain genomes for metagenomic binning, comparative biology and taxonomic classification.</title>
        <authorList>
            <person name="Goeker M."/>
        </authorList>
    </citation>
    <scope>NUCLEOTIDE SEQUENCE [LARGE SCALE GENOMIC DNA]</scope>
    <source>
        <strain evidence="3 4">DSM 103426</strain>
    </source>
</reference>
<keyword evidence="1" id="KW-0812">Transmembrane</keyword>
<evidence type="ECO:0000256" key="1">
    <source>
        <dbReference type="SAM" id="Phobius"/>
    </source>
</evidence>
<feature type="transmembrane region" description="Helical" evidence="1">
    <location>
        <begin position="67"/>
        <end position="86"/>
    </location>
</feature>
<dbReference type="AlphaFoldDB" id="A0A4R3JSK4"/>
<accession>A0A4R3JSK4</accession>
<proteinExistence type="predicted"/>
<keyword evidence="1" id="KW-0472">Membrane</keyword>